<reference evidence="1" key="1">
    <citation type="journal article" date="2023" name="G3 (Bethesda)">
        <title>A reference genome for the long-term kleptoplast-retaining sea slug Elysia crispata morphotype clarki.</title>
        <authorList>
            <person name="Eastman K.E."/>
            <person name="Pendleton A.L."/>
            <person name="Shaikh M.A."/>
            <person name="Suttiyut T."/>
            <person name="Ogas R."/>
            <person name="Tomko P."/>
            <person name="Gavelis G."/>
            <person name="Widhalm J.R."/>
            <person name="Wisecaver J.H."/>
        </authorList>
    </citation>
    <scope>NUCLEOTIDE SEQUENCE</scope>
    <source>
        <strain evidence="1">ECLA1</strain>
    </source>
</reference>
<gene>
    <name evidence="1" type="ORF">RRG08_048913</name>
</gene>
<sequence>MRRRAPAWLVKMSTPGGERDQMEGLGCNVCTIRCFVLAVSDQMEGLGCNVCTIRCVVLAVSWVIRSLFIVLFTQRDQVEGLGCNVCTIRCVVLAVSWRDRMEG</sequence>
<dbReference type="AlphaFoldDB" id="A0AAE1DSR8"/>
<comment type="caution">
    <text evidence="1">The sequence shown here is derived from an EMBL/GenBank/DDBJ whole genome shotgun (WGS) entry which is preliminary data.</text>
</comment>
<evidence type="ECO:0000313" key="1">
    <source>
        <dbReference type="EMBL" id="KAK3781574.1"/>
    </source>
</evidence>
<protein>
    <submittedName>
        <fullName evidence="1">Uncharacterized protein</fullName>
    </submittedName>
</protein>
<dbReference type="Proteomes" id="UP001283361">
    <property type="component" value="Unassembled WGS sequence"/>
</dbReference>
<accession>A0AAE1DSR8</accession>
<organism evidence="1 2">
    <name type="scientific">Elysia crispata</name>
    <name type="common">lettuce slug</name>
    <dbReference type="NCBI Taxonomy" id="231223"/>
    <lineage>
        <taxon>Eukaryota</taxon>
        <taxon>Metazoa</taxon>
        <taxon>Spiralia</taxon>
        <taxon>Lophotrochozoa</taxon>
        <taxon>Mollusca</taxon>
        <taxon>Gastropoda</taxon>
        <taxon>Heterobranchia</taxon>
        <taxon>Euthyneura</taxon>
        <taxon>Panpulmonata</taxon>
        <taxon>Sacoglossa</taxon>
        <taxon>Placobranchoidea</taxon>
        <taxon>Plakobranchidae</taxon>
        <taxon>Elysia</taxon>
    </lineage>
</organism>
<evidence type="ECO:0000313" key="2">
    <source>
        <dbReference type="Proteomes" id="UP001283361"/>
    </source>
</evidence>
<dbReference type="EMBL" id="JAWDGP010002622">
    <property type="protein sequence ID" value="KAK3781574.1"/>
    <property type="molecule type" value="Genomic_DNA"/>
</dbReference>
<proteinExistence type="predicted"/>
<keyword evidence="2" id="KW-1185">Reference proteome</keyword>
<name>A0AAE1DSR8_9GAST</name>